<dbReference type="Proteomes" id="UP000551709">
    <property type="component" value="Chromosome"/>
</dbReference>
<dbReference type="EMBL" id="CP096255">
    <property type="protein sequence ID" value="UPT86944.1"/>
    <property type="molecule type" value="Genomic_DNA"/>
</dbReference>
<proteinExistence type="predicted"/>
<accession>A0A8T5V6Z1</accession>
<reference evidence="1" key="1">
    <citation type="journal article" date="2017" name="Syst. Appl. Microbiol.">
        <title>Soybeans inoculated with root zone soils of Canadian native legumes harbour diverse and novel Bradyrhizobium spp. that possess agricultural potential.</title>
        <authorList>
            <person name="Bromfield E.S.P."/>
            <person name="Cloutier S."/>
            <person name="Tambong J.T."/>
            <person name="Tran Thi T.V."/>
        </authorList>
    </citation>
    <scope>NUCLEOTIDE SEQUENCE</scope>
    <source>
        <strain evidence="1">1S5</strain>
    </source>
</reference>
<name>A0A8T5V6Z1_9BRAD</name>
<evidence type="ECO:0000313" key="2">
    <source>
        <dbReference type="Proteomes" id="UP000551709"/>
    </source>
</evidence>
<organism evidence="1 2">
    <name type="scientific">Bradyrhizobium barranii subsp. apii</name>
    <dbReference type="NCBI Taxonomy" id="2819348"/>
    <lineage>
        <taxon>Bacteria</taxon>
        <taxon>Pseudomonadati</taxon>
        <taxon>Pseudomonadota</taxon>
        <taxon>Alphaproteobacteria</taxon>
        <taxon>Hyphomicrobiales</taxon>
        <taxon>Nitrobacteraceae</taxon>
        <taxon>Bradyrhizobium</taxon>
        <taxon>Bradyrhizobium barranii</taxon>
    </lineage>
</organism>
<dbReference type="RefSeq" id="WP_166075512.1">
    <property type="nucleotide sequence ID" value="NZ_CP096255.1"/>
</dbReference>
<protein>
    <submittedName>
        <fullName evidence="1">CoiA-like domain protein</fullName>
    </submittedName>
</protein>
<dbReference type="AlphaFoldDB" id="A0A8T5V6Z1"/>
<reference evidence="1" key="2">
    <citation type="submission" date="2022-04" db="EMBL/GenBank/DDBJ databases">
        <authorList>
            <person name="Bromfield E.S.P."/>
            <person name="Cloutier S."/>
        </authorList>
    </citation>
    <scope>NUCLEOTIDE SEQUENCE</scope>
    <source>
        <strain evidence="1">1S5</strain>
    </source>
</reference>
<evidence type="ECO:0000313" key="1">
    <source>
        <dbReference type="EMBL" id="UPT86944.1"/>
    </source>
</evidence>
<gene>
    <name evidence="1" type="ORF">HAP41_0000043140</name>
</gene>
<sequence>MQYALIEGERREAIPGATGTCPTCGAAMVAKCGPRIIHHWAHRGRRDCDPWWENETEWHREWKNSFPGECREVSHTAPDGEIHRADIKTLTGIYIEIQHSSMTDAERQSREAFYQNLVWVIDGKPFQKNFDIYHMLPDPTSELAQDLVWEKAQRHMDGANSGIFFRVSENRKHYSGVTKATLRGGFIEGMHRIKAEVEAAYRGHHQYDWVRPRATWLDARCPVYIDFGDDWLVRLEVYDETGLKCVRLVAKRKFIHDVMTEAEAVKIGARYYPLYSSDL</sequence>